<evidence type="ECO:0000256" key="8">
    <source>
        <dbReference type="ARBA" id="ARBA00023170"/>
    </source>
</evidence>
<evidence type="ECO:0000256" key="1">
    <source>
        <dbReference type="ARBA" id="ARBA00004571"/>
    </source>
</evidence>
<dbReference type="InterPro" id="IPR008969">
    <property type="entry name" value="CarboxyPept-like_regulatory"/>
</dbReference>
<dbReference type="InterPro" id="IPR037066">
    <property type="entry name" value="Plug_dom_sf"/>
</dbReference>
<dbReference type="GO" id="GO:0044718">
    <property type="term" value="P:siderophore transmembrane transport"/>
    <property type="evidence" value="ECO:0007669"/>
    <property type="project" value="TreeGrafter"/>
</dbReference>
<dbReference type="InterPro" id="IPR036942">
    <property type="entry name" value="Beta-barrel_TonB_sf"/>
</dbReference>
<keyword evidence="8 14" id="KW-0675">Receptor</keyword>
<gene>
    <name evidence="14" type="ORF">SAMN05444405_10957</name>
</gene>
<evidence type="ECO:0000256" key="2">
    <source>
        <dbReference type="ARBA" id="ARBA00022448"/>
    </source>
</evidence>
<evidence type="ECO:0000256" key="10">
    <source>
        <dbReference type="RuleBase" id="RU003357"/>
    </source>
</evidence>
<dbReference type="SUPFAM" id="SSF49464">
    <property type="entry name" value="Carboxypeptidase regulatory domain-like"/>
    <property type="match status" value="1"/>
</dbReference>
<dbReference type="InterPro" id="IPR039426">
    <property type="entry name" value="TonB-dep_rcpt-like"/>
</dbReference>
<dbReference type="InterPro" id="IPR012910">
    <property type="entry name" value="Plug_dom"/>
</dbReference>
<evidence type="ECO:0000313" key="14">
    <source>
        <dbReference type="EMBL" id="SHF48171.1"/>
    </source>
</evidence>
<evidence type="ECO:0000256" key="11">
    <source>
        <dbReference type="SAM" id="SignalP"/>
    </source>
</evidence>
<keyword evidence="2" id="KW-0813">Transport</keyword>
<evidence type="ECO:0000256" key="7">
    <source>
        <dbReference type="ARBA" id="ARBA00023136"/>
    </source>
</evidence>
<sequence length="788" mass="88649">MNNYFFKATLLAFLVIADSGTLMSKNNHVLNTETDSENTKRKSEISGVIKDTETGMAISGVNIYITELRSGTSTNSNGEFSVALPQGKFTFRVSCVGYKTKTEQVIVPPSSVKKNFGLESDTQLDEVVVYANKKDQNITRTEMGVEKLSIGQIRKMPSLMGEVDIIKAIQLLPGVQATSEGGSGYSVRGGSADQNLILLDNATVYNASHMFGFFSVFNNDVVNNVELYKGDLPMKYGGRLSSLLDVQLKDDYTGKVRGTGGIGLISSRLMMEGGIGKNTSWMVGGRRSYADLFLKLSSDKALRESSIYFYDLNAKITHRFSSTDRLSLNTYLGKDNFGSSVGQFNYGNRVASLTWGHGFNENLYSSLSLNTTNYHYTLQSKMSDSKVKWKSDITDVTLRWDLDHSVSDILKLTYGASSTYHNFNPGLITRPDYPDYKMPLYHALEHGVYLSAEHNLVKNLTVRYGLRLSAFQNMGSITSYSYGANHEVSDSTYYGSGKVYHTYYALEPRVGMVYKLTDNSSVKANYARNTQFIQLANSSSSGSPLDLWFPCSPNVKPQKVDMVSTGYFHNFNKNEYETSVEVYYKKMNNVIDFADHAQLLLNSKLEGEIRIGTGKAYGVEFMVRKNTGKLTGFLNYTLSRSERTIPEINKGKTYLSPYDKTHCVNLSLSYELSKKWNISANWVYSTGNPTTYPTGRFEVNGEYFPIYSGRNEYRRTDYHRLDLSANYVPKHNPKRFWTGEWNFSLYNAYGHKNPWIITYDQNTPSGVPDAKMTYLFGAVPSITYNFKF</sequence>
<keyword evidence="7 10" id="KW-0472">Membrane</keyword>
<comment type="subcellular location">
    <subcellularLocation>
        <location evidence="1">Cell outer membrane</location>
        <topology evidence="1">Multi-pass membrane protein</topology>
    </subcellularLocation>
</comment>
<organism evidence="14 15">
    <name type="scientific">Bacteroides luti</name>
    <dbReference type="NCBI Taxonomy" id="1297750"/>
    <lineage>
        <taxon>Bacteria</taxon>
        <taxon>Pseudomonadati</taxon>
        <taxon>Bacteroidota</taxon>
        <taxon>Bacteroidia</taxon>
        <taxon>Bacteroidales</taxon>
        <taxon>Bacteroidaceae</taxon>
        <taxon>Bacteroides</taxon>
    </lineage>
</organism>
<dbReference type="RefSeq" id="WP_083547667.1">
    <property type="nucleotide sequence ID" value="NZ_FQTV01000009.1"/>
</dbReference>
<dbReference type="OrthoDB" id="9803050at2"/>
<evidence type="ECO:0000256" key="3">
    <source>
        <dbReference type="ARBA" id="ARBA00022452"/>
    </source>
</evidence>
<keyword evidence="3" id="KW-1134">Transmembrane beta strand</keyword>
<evidence type="ECO:0000259" key="13">
    <source>
        <dbReference type="Pfam" id="PF07715"/>
    </source>
</evidence>
<feature type="signal peptide" evidence="11">
    <location>
        <begin position="1"/>
        <end position="24"/>
    </location>
</feature>
<comment type="similarity">
    <text evidence="10">Belongs to the TonB-dependent receptor family.</text>
</comment>
<dbReference type="PANTHER" id="PTHR30069:SF29">
    <property type="entry name" value="HEMOGLOBIN AND HEMOGLOBIN-HAPTOGLOBIN-BINDING PROTEIN 1-RELATED"/>
    <property type="match status" value="1"/>
</dbReference>
<protein>
    <submittedName>
        <fullName evidence="14">TonB-dependent Receptor Plug Domain</fullName>
    </submittedName>
</protein>
<dbReference type="Gene3D" id="2.60.40.1120">
    <property type="entry name" value="Carboxypeptidase-like, regulatory domain"/>
    <property type="match status" value="1"/>
</dbReference>
<dbReference type="Gene3D" id="2.170.130.10">
    <property type="entry name" value="TonB-dependent receptor, plug domain"/>
    <property type="match status" value="1"/>
</dbReference>
<dbReference type="GO" id="GO:0015344">
    <property type="term" value="F:siderophore uptake transmembrane transporter activity"/>
    <property type="evidence" value="ECO:0007669"/>
    <property type="project" value="TreeGrafter"/>
</dbReference>
<keyword evidence="9" id="KW-0998">Cell outer membrane</keyword>
<evidence type="ECO:0000256" key="5">
    <source>
        <dbReference type="ARBA" id="ARBA00022729"/>
    </source>
</evidence>
<proteinExistence type="inferred from homology"/>
<dbReference type="GO" id="GO:0009279">
    <property type="term" value="C:cell outer membrane"/>
    <property type="evidence" value="ECO:0007669"/>
    <property type="project" value="UniProtKB-SubCell"/>
</dbReference>
<keyword evidence="15" id="KW-1185">Reference proteome</keyword>
<keyword evidence="4" id="KW-0812">Transmembrane</keyword>
<evidence type="ECO:0000313" key="15">
    <source>
        <dbReference type="Proteomes" id="UP000184509"/>
    </source>
</evidence>
<accession>A0A1M5C0E5</accession>
<evidence type="ECO:0000256" key="6">
    <source>
        <dbReference type="ARBA" id="ARBA00023077"/>
    </source>
</evidence>
<dbReference type="SUPFAM" id="SSF56935">
    <property type="entry name" value="Porins"/>
    <property type="match status" value="1"/>
</dbReference>
<dbReference type="Gene3D" id="2.40.170.20">
    <property type="entry name" value="TonB-dependent receptor, beta-barrel domain"/>
    <property type="match status" value="1"/>
</dbReference>
<dbReference type="Pfam" id="PF00593">
    <property type="entry name" value="TonB_dep_Rec_b-barrel"/>
    <property type="match status" value="1"/>
</dbReference>
<dbReference type="Pfam" id="PF13715">
    <property type="entry name" value="CarbopepD_reg_2"/>
    <property type="match status" value="1"/>
</dbReference>
<name>A0A1M5C0E5_9BACE</name>
<feature type="domain" description="TonB-dependent receptor plug" evidence="13">
    <location>
        <begin position="162"/>
        <end position="238"/>
    </location>
</feature>
<reference evidence="14 15" key="1">
    <citation type="submission" date="2016-11" db="EMBL/GenBank/DDBJ databases">
        <authorList>
            <person name="Jaros S."/>
            <person name="Januszkiewicz K."/>
            <person name="Wedrychowicz H."/>
        </authorList>
    </citation>
    <scope>NUCLEOTIDE SEQUENCE [LARGE SCALE GENOMIC DNA]</scope>
    <source>
        <strain evidence="14 15">DSM 26991</strain>
    </source>
</reference>
<dbReference type="PANTHER" id="PTHR30069">
    <property type="entry name" value="TONB-DEPENDENT OUTER MEMBRANE RECEPTOR"/>
    <property type="match status" value="1"/>
</dbReference>
<evidence type="ECO:0000256" key="9">
    <source>
        <dbReference type="ARBA" id="ARBA00023237"/>
    </source>
</evidence>
<dbReference type="EMBL" id="FQTV01000009">
    <property type="protein sequence ID" value="SHF48171.1"/>
    <property type="molecule type" value="Genomic_DNA"/>
</dbReference>
<feature type="chain" id="PRO_5012657529" evidence="11">
    <location>
        <begin position="25"/>
        <end position="788"/>
    </location>
</feature>
<keyword evidence="5 11" id="KW-0732">Signal</keyword>
<dbReference type="Pfam" id="PF07715">
    <property type="entry name" value="Plug"/>
    <property type="match status" value="1"/>
</dbReference>
<dbReference type="STRING" id="1297750.SAMN05444405_10957"/>
<feature type="domain" description="TonB-dependent receptor-like beta-barrel" evidence="12">
    <location>
        <begin position="324"/>
        <end position="747"/>
    </location>
</feature>
<keyword evidence="6 10" id="KW-0798">TonB box</keyword>
<evidence type="ECO:0000256" key="4">
    <source>
        <dbReference type="ARBA" id="ARBA00022692"/>
    </source>
</evidence>
<dbReference type="InterPro" id="IPR000531">
    <property type="entry name" value="Beta-barrel_TonB"/>
</dbReference>
<evidence type="ECO:0000259" key="12">
    <source>
        <dbReference type="Pfam" id="PF00593"/>
    </source>
</evidence>
<dbReference type="AlphaFoldDB" id="A0A1M5C0E5"/>
<dbReference type="Proteomes" id="UP000184509">
    <property type="component" value="Unassembled WGS sequence"/>
</dbReference>